<dbReference type="Pfam" id="PF04545">
    <property type="entry name" value="Sigma70_r4"/>
    <property type="match status" value="1"/>
</dbReference>
<dbReference type="InterPro" id="IPR036388">
    <property type="entry name" value="WH-like_DNA-bd_sf"/>
</dbReference>
<dbReference type="InterPro" id="IPR013324">
    <property type="entry name" value="RNA_pol_sigma_r3/r4-like"/>
</dbReference>
<organism evidence="2 3">
    <name type="scientific">Clostridium uliginosum</name>
    <dbReference type="NCBI Taxonomy" id="119641"/>
    <lineage>
        <taxon>Bacteria</taxon>
        <taxon>Bacillati</taxon>
        <taxon>Bacillota</taxon>
        <taxon>Clostridia</taxon>
        <taxon>Eubacteriales</taxon>
        <taxon>Clostridiaceae</taxon>
        <taxon>Clostridium</taxon>
    </lineage>
</organism>
<dbReference type="RefSeq" id="WP_090088729.1">
    <property type="nucleotide sequence ID" value="NZ_FOMG01000003.1"/>
</dbReference>
<feature type="domain" description="RNA polymerase sigma-70 region 4" evidence="1">
    <location>
        <begin position="124"/>
        <end position="171"/>
    </location>
</feature>
<reference evidence="2 3" key="1">
    <citation type="submission" date="2016-10" db="EMBL/GenBank/DDBJ databases">
        <authorList>
            <person name="de Groot N.N."/>
        </authorList>
    </citation>
    <scope>NUCLEOTIDE SEQUENCE [LARGE SCALE GENOMIC DNA]</scope>
    <source>
        <strain evidence="2 3">DSM 12992</strain>
    </source>
</reference>
<dbReference type="GO" id="GO:0003700">
    <property type="term" value="F:DNA-binding transcription factor activity"/>
    <property type="evidence" value="ECO:0007669"/>
    <property type="project" value="InterPro"/>
</dbReference>
<evidence type="ECO:0000313" key="3">
    <source>
        <dbReference type="Proteomes" id="UP000199263"/>
    </source>
</evidence>
<dbReference type="AlphaFoldDB" id="A0A1I1IUA5"/>
<evidence type="ECO:0000313" key="2">
    <source>
        <dbReference type="EMBL" id="SFC39889.1"/>
    </source>
</evidence>
<dbReference type="Proteomes" id="UP000199263">
    <property type="component" value="Unassembled WGS sequence"/>
</dbReference>
<evidence type="ECO:0000259" key="1">
    <source>
        <dbReference type="Pfam" id="PF04545"/>
    </source>
</evidence>
<dbReference type="InterPro" id="IPR007630">
    <property type="entry name" value="RNA_pol_sigma70_r4"/>
</dbReference>
<protein>
    <submittedName>
        <fullName evidence="2">Toxin-associated regulator BotR</fullName>
    </submittedName>
</protein>
<dbReference type="Gene3D" id="1.10.10.10">
    <property type="entry name" value="Winged helix-like DNA-binding domain superfamily/Winged helix DNA-binding domain"/>
    <property type="match status" value="1"/>
</dbReference>
<dbReference type="EMBL" id="FOMG01000003">
    <property type="protein sequence ID" value="SFC39889.1"/>
    <property type="molecule type" value="Genomic_DNA"/>
</dbReference>
<keyword evidence="3" id="KW-1185">Reference proteome</keyword>
<sequence length="181" mass="21766">MPTDLFQKIKIFQYKLRCFMDILSYFNSKINYLSYMLKYPEASTDLIIYLYELVLKLDLKKFNSDEEILKYIKKCLKNKSTNLYYKINSYRNLITYNSDEELLNILNENNSNNDYSDIIFIDLISSLSFRQKEIIFYKFYIQLSDIEIATRLKISRQAVNKSIRIALKNLKNKLIKEVDYV</sequence>
<dbReference type="GO" id="GO:0006352">
    <property type="term" value="P:DNA-templated transcription initiation"/>
    <property type="evidence" value="ECO:0007669"/>
    <property type="project" value="InterPro"/>
</dbReference>
<dbReference type="SUPFAM" id="SSF88659">
    <property type="entry name" value="Sigma3 and sigma4 domains of RNA polymerase sigma factors"/>
    <property type="match status" value="1"/>
</dbReference>
<name>A0A1I1IUA5_9CLOT</name>
<proteinExistence type="predicted"/>
<dbReference type="STRING" id="119641.SAMN05421842_10381"/>
<accession>A0A1I1IUA5</accession>
<dbReference type="OrthoDB" id="1907842at2"/>
<gene>
    <name evidence="2" type="ORF">SAMN05421842_10381</name>
</gene>